<keyword evidence="3" id="KW-1185">Reference proteome</keyword>
<sequence>MCLSPRFFKTLFEVASSKMCKETQIQLRGTLVEHGGTLDNLAAALPLDSSIGTYGTHTCQLQNSLTMHLDISRPVASRYRIQLGCQVFSILACELSSAQ</sequence>
<accession>A0A9P1BSA1</accession>
<dbReference type="EMBL" id="CAMXCT030000366">
    <property type="protein sequence ID" value="CAL4765112.1"/>
    <property type="molecule type" value="Genomic_DNA"/>
</dbReference>
<organism evidence="1">
    <name type="scientific">Cladocopium goreaui</name>
    <dbReference type="NCBI Taxonomy" id="2562237"/>
    <lineage>
        <taxon>Eukaryota</taxon>
        <taxon>Sar</taxon>
        <taxon>Alveolata</taxon>
        <taxon>Dinophyceae</taxon>
        <taxon>Suessiales</taxon>
        <taxon>Symbiodiniaceae</taxon>
        <taxon>Cladocopium</taxon>
    </lineage>
</organism>
<gene>
    <name evidence="1" type="ORF">C1SCF055_LOCUS5913</name>
</gene>
<name>A0A9P1BSA1_9DINO</name>
<dbReference type="Proteomes" id="UP001152797">
    <property type="component" value="Unassembled WGS sequence"/>
</dbReference>
<comment type="caution">
    <text evidence="1">The sequence shown here is derived from an EMBL/GenBank/DDBJ whole genome shotgun (WGS) entry which is preliminary data.</text>
</comment>
<evidence type="ECO:0000313" key="2">
    <source>
        <dbReference type="EMBL" id="CAL4765112.1"/>
    </source>
</evidence>
<dbReference type="EMBL" id="CAMXCT010000366">
    <property type="protein sequence ID" value="CAI3977800.1"/>
    <property type="molecule type" value="Genomic_DNA"/>
</dbReference>
<proteinExistence type="predicted"/>
<evidence type="ECO:0000313" key="3">
    <source>
        <dbReference type="Proteomes" id="UP001152797"/>
    </source>
</evidence>
<dbReference type="EMBL" id="CAMXCT020000366">
    <property type="protein sequence ID" value="CAL1131175.1"/>
    <property type="molecule type" value="Genomic_DNA"/>
</dbReference>
<dbReference type="AlphaFoldDB" id="A0A9P1BSA1"/>
<dbReference type="OrthoDB" id="440067at2759"/>
<evidence type="ECO:0000313" key="1">
    <source>
        <dbReference type="EMBL" id="CAI3977800.1"/>
    </source>
</evidence>
<protein>
    <submittedName>
        <fullName evidence="2">E3 ubiquitin-protein ligase HERC2</fullName>
    </submittedName>
</protein>
<reference evidence="2 3" key="2">
    <citation type="submission" date="2024-05" db="EMBL/GenBank/DDBJ databases">
        <authorList>
            <person name="Chen Y."/>
            <person name="Shah S."/>
            <person name="Dougan E. K."/>
            <person name="Thang M."/>
            <person name="Chan C."/>
        </authorList>
    </citation>
    <scope>NUCLEOTIDE SEQUENCE [LARGE SCALE GENOMIC DNA]</scope>
</reference>
<reference evidence="1" key="1">
    <citation type="submission" date="2022-10" db="EMBL/GenBank/DDBJ databases">
        <authorList>
            <person name="Chen Y."/>
            <person name="Dougan E. K."/>
            <person name="Chan C."/>
            <person name="Rhodes N."/>
            <person name="Thang M."/>
        </authorList>
    </citation>
    <scope>NUCLEOTIDE SEQUENCE</scope>
</reference>